<sequence>MSGEQLEKYEDEIRSILGIIRSGSNVQNQLDAVEITEVYETDPNGNLGSMISAVQLEVPNYRVHETIGNGKKKKVNGTLDCAAVHNLKTGNKYAIAHTVKDNEFTKEEAVGLYKKRFPVQENDFKLKKKVELAVQKIRDFGAKIKRKMEKKREKIVREKEIIFTPI</sequence>
<name>A0A7G9Z2R7_9EURY</name>
<evidence type="ECO:0000313" key="1">
    <source>
        <dbReference type="EMBL" id="QNO54551.1"/>
    </source>
</evidence>
<gene>
    <name evidence="1" type="ORF">KENJCFKB_00011</name>
</gene>
<dbReference type="AlphaFoldDB" id="A0A7G9Z2R7"/>
<dbReference type="EMBL" id="MT631586">
    <property type="protein sequence ID" value="QNO54551.1"/>
    <property type="molecule type" value="Genomic_DNA"/>
</dbReference>
<accession>A0A7G9Z2R7</accession>
<reference evidence="1" key="1">
    <citation type="submission" date="2020-06" db="EMBL/GenBank/DDBJ databases">
        <title>Unique genomic features of the anaerobic methanotrophic archaea.</title>
        <authorList>
            <person name="Chadwick G.L."/>
            <person name="Skennerton C.T."/>
            <person name="Laso-Perez R."/>
            <person name="Leu A.O."/>
            <person name="Speth D.R."/>
            <person name="Yu H."/>
            <person name="Morgan-Lang C."/>
            <person name="Hatzenpichler R."/>
            <person name="Goudeau D."/>
            <person name="Malmstrom R."/>
            <person name="Brazelton W.J."/>
            <person name="Woyke T."/>
            <person name="Hallam S.J."/>
            <person name="Tyson G.W."/>
            <person name="Wegener G."/>
            <person name="Boetius A."/>
            <person name="Orphan V."/>
        </authorList>
    </citation>
    <scope>NUCLEOTIDE SEQUENCE</scope>
</reference>
<protein>
    <submittedName>
        <fullName evidence="1">Uncharacterized protein</fullName>
    </submittedName>
</protein>
<organism evidence="1">
    <name type="scientific">Candidatus Methanophaga sp. ANME-1 ERB7</name>
    <dbReference type="NCBI Taxonomy" id="2759913"/>
    <lineage>
        <taxon>Archaea</taxon>
        <taxon>Methanobacteriati</taxon>
        <taxon>Methanobacteriota</taxon>
        <taxon>Stenosarchaea group</taxon>
        <taxon>Methanomicrobia</taxon>
        <taxon>Candidatus Methanophagales</taxon>
        <taxon>Candidatus Methanophagaceae</taxon>
        <taxon>Candidatus Methanophaga</taxon>
    </lineage>
</organism>
<proteinExistence type="predicted"/>